<evidence type="ECO:0000256" key="2">
    <source>
        <dbReference type="ARBA" id="ARBA00022737"/>
    </source>
</evidence>
<keyword evidence="6" id="KW-1185">Reference proteome</keyword>
<feature type="repeat" description="PPR" evidence="3">
    <location>
        <begin position="346"/>
        <end position="380"/>
    </location>
</feature>
<dbReference type="AlphaFoldDB" id="A0A7N0ZX95"/>
<evidence type="ECO:0000256" key="1">
    <source>
        <dbReference type="ARBA" id="ARBA00007626"/>
    </source>
</evidence>
<dbReference type="NCBIfam" id="TIGR00756">
    <property type="entry name" value="PPR"/>
    <property type="match status" value="2"/>
</dbReference>
<dbReference type="InterPro" id="IPR011990">
    <property type="entry name" value="TPR-like_helical_dom_sf"/>
</dbReference>
<evidence type="ECO:0000256" key="3">
    <source>
        <dbReference type="PROSITE-ProRule" id="PRU00708"/>
    </source>
</evidence>
<reference evidence="5" key="1">
    <citation type="submission" date="2021-01" db="UniProtKB">
        <authorList>
            <consortium name="EnsemblPlants"/>
        </authorList>
    </citation>
    <scope>IDENTIFICATION</scope>
</reference>
<accession>A0A7N0ZX95</accession>
<dbReference type="PANTHER" id="PTHR47447:SF17">
    <property type="entry name" value="OS12G0638900 PROTEIN"/>
    <property type="match status" value="1"/>
</dbReference>
<evidence type="ECO:0000256" key="4">
    <source>
        <dbReference type="SAM" id="MobiDB-lite"/>
    </source>
</evidence>
<feature type="repeat" description="PPR" evidence="3">
    <location>
        <begin position="381"/>
        <end position="415"/>
    </location>
</feature>
<name>A0A7N0ZX95_KALFE</name>
<comment type="similarity">
    <text evidence="1">Belongs to the PPR family. P subfamily.</text>
</comment>
<organism evidence="5 6">
    <name type="scientific">Kalanchoe fedtschenkoi</name>
    <name type="common">Lavender scallops</name>
    <name type="synonym">South American air plant</name>
    <dbReference type="NCBI Taxonomy" id="63787"/>
    <lineage>
        <taxon>Eukaryota</taxon>
        <taxon>Viridiplantae</taxon>
        <taxon>Streptophyta</taxon>
        <taxon>Embryophyta</taxon>
        <taxon>Tracheophyta</taxon>
        <taxon>Spermatophyta</taxon>
        <taxon>Magnoliopsida</taxon>
        <taxon>eudicotyledons</taxon>
        <taxon>Gunneridae</taxon>
        <taxon>Pentapetalae</taxon>
        <taxon>Saxifragales</taxon>
        <taxon>Crassulaceae</taxon>
        <taxon>Kalanchoe</taxon>
    </lineage>
</organism>
<protein>
    <recommendedName>
        <fullName evidence="7">Pentatricopeptide repeat-containing protein</fullName>
    </recommendedName>
</protein>
<dbReference type="OMA" id="KCMIENY"/>
<dbReference type="Proteomes" id="UP000594263">
    <property type="component" value="Unplaced"/>
</dbReference>
<dbReference type="Pfam" id="PF01535">
    <property type="entry name" value="PPR"/>
    <property type="match status" value="2"/>
</dbReference>
<evidence type="ECO:0000313" key="6">
    <source>
        <dbReference type="Proteomes" id="UP000594263"/>
    </source>
</evidence>
<dbReference type="Pfam" id="PF13041">
    <property type="entry name" value="PPR_2"/>
    <property type="match status" value="2"/>
</dbReference>
<dbReference type="EnsemblPlants" id="Kaladp0045s0384.1.v1.1">
    <property type="protein sequence ID" value="Kaladp0045s0384.1.v1.1.CDS.1"/>
    <property type="gene ID" value="Kaladp0045s0384.v1.1"/>
</dbReference>
<feature type="region of interest" description="Disordered" evidence="4">
    <location>
        <begin position="1"/>
        <end position="56"/>
    </location>
</feature>
<dbReference type="Gramene" id="Kaladp0045s0384.1.v1.1">
    <property type="protein sequence ID" value="Kaladp0045s0384.1.v1.1.CDS.1"/>
    <property type="gene ID" value="Kaladp0045s0384.v1.1"/>
</dbReference>
<dbReference type="PROSITE" id="PS51375">
    <property type="entry name" value="PPR"/>
    <property type="match status" value="2"/>
</dbReference>
<dbReference type="PANTHER" id="PTHR47447">
    <property type="entry name" value="OS03G0856100 PROTEIN"/>
    <property type="match status" value="1"/>
</dbReference>
<evidence type="ECO:0008006" key="7">
    <source>
        <dbReference type="Google" id="ProtNLM"/>
    </source>
</evidence>
<feature type="compositionally biased region" description="Basic residues" evidence="4">
    <location>
        <begin position="24"/>
        <end position="41"/>
    </location>
</feature>
<dbReference type="Gene3D" id="1.25.40.10">
    <property type="entry name" value="Tetratricopeptide repeat domain"/>
    <property type="match status" value="3"/>
</dbReference>
<sequence length="516" mass="58362">MTEHDRKRSRHPSRSPSYKYDSHNRKRRSRSPSNSHHRRRSKSPERNQPPPLLVRKPATFSSYADTPELSPKVKILCQIVSTTDAGSVEGVLDDTGIRVSQGDVEDVLKLSYGSPGPAVKFFRWSGHQLVDKHSPYAWNLVVDMLGKNGLYDAMWDAIKSMKAEALVSLATFASVFSSYVTADRVKEAIMTFEVMNQYGVSRNIVALNSLLSAICRDGKTADAVDFLRIAKDKISPDADTYAILLEGLENERDAFAAKKFFNEMVTEIGWDPRNVPAYNSYLSTLLKGPDGRREAVRAFESLCDKRCFPGTSFLKAALDECLKCDDSKRAIILWEEMVGRNVCTPDTNMYNSMISLHCQNNNSEMARRLMDEMVFNGAFPDSQTYNILLRFFINAKKLQDATMIFTEMVKNEFIPSQSNCIAALKTSIDLGDPYVAIKIWKCMLENYDSELEETGNMLIVGLRDLNKIPEAVKYAEALIERGIKLNSSTLSKLKQSLVKQRKAVVYDELLKKWKTR</sequence>
<proteinExistence type="inferred from homology"/>
<dbReference type="InterPro" id="IPR002885">
    <property type="entry name" value="PPR_rpt"/>
</dbReference>
<evidence type="ECO:0000313" key="5">
    <source>
        <dbReference type="EnsemblPlants" id="Kaladp0045s0384.1.v1.1.CDS.1"/>
    </source>
</evidence>
<keyword evidence="2" id="KW-0677">Repeat</keyword>